<evidence type="ECO:0000256" key="3">
    <source>
        <dbReference type="ARBA" id="ARBA00022771"/>
    </source>
</evidence>
<dbReference type="OMA" id="ANGCENI"/>
<dbReference type="PANTHER" id="PTHR31669">
    <property type="entry name" value="PROTEIN FAR1-RELATED SEQUENCE 10-RELATED"/>
    <property type="match status" value="1"/>
</dbReference>
<comment type="function">
    <text evidence="6">Putative transcription activator involved in regulating light control of development.</text>
</comment>
<gene>
    <name evidence="9" type="ORF">CEY00_Acc26454</name>
</gene>
<dbReference type="InParanoid" id="A0A2R6QX94"/>
<evidence type="ECO:0000256" key="1">
    <source>
        <dbReference type="ARBA" id="ARBA00005889"/>
    </source>
</evidence>
<dbReference type="InterPro" id="IPR007527">
    <property type="entry name" value="Znf_SWIM"/>
</dbReference>
<dbReference type="GO" id="GO:0006355">
    <property type="term" value="P:regulation of DNA-templated transcription"/>
    <property type="evidence" value="ECO:0007669"/>
    <property type="project" value="UniProtKB-UniRule"/>
</dbReference>
<dbReference type="GO" id="GO:0008270">
    <property type="term" value="F:zinc ion binding"/>
    <property type="evidence" value="ECO:0007669"/>
    <property type="project" value="UniProtKB-UniRule"/>
</dbReference>
<evidence type="ECO:0000256" key="4">
    <source>
        <dbReference type="ARBA" id="ARBA00022833"/>
    </source>
</evidence>
<dbReference type="OrthoDB" id="2402896at2759"/>
<name>A0A2R6QX94_ACTCC</name>
<sequence>MKFKTKEEAYEFYNAYAYKVGFSVRRSKEYKDKSGMLVTRIFCCSCEGKRRKDKRDHMYTSHRPETRFGCLARMKVKYCRPTEQFDVVEFNPVHNHIVSTPSKIHLHKSHRKFGVAQVAIADMANDCGIAPKATVAFMARQVGGRENLGFIPQDYKNYLRSKRTVQMKIGDTGGVLEYLQKMQLQDPNFFYAIQVDEDDLITNIFWADAKMMADYAHFGDVVSFDTTYRKNKDGRPFAMFLGVNHHKQTVVFGAALLYAEDADSFIWLFDTFAKAMGGKTPKTILTDQDSAMAKALATQWPETIHRLCIWHIYQNAASKLSGVFAIFQDFSKDFSKCIYDYEDEDEFISAWNAMLERYNLQDNDWLKRMFNQKEKWALVYGRQTFCADMTTTQRSESMNSLLKRYASYNNDLLQFFQHFQRLVDDRRYEELKANFRATQSTPFLSFPIEMLKHAARIYTPEVFNLFEKELRKAHDCNFNRLGDNETITEYDVSPFGKDQHHLVTYDSSTHMVSCSCKKFEFVGLLCSHALKVLSLNNVIRVPENYILKRWSINAKSGSTTTCARTNLIEDPKAMMGKRYEQLCRLCTQLATRAAETEEAYNIALDYLKKIAEEVDASLSGESFHGTSYTNNSTPQENKATLGEGIGKRVKG</sequence>
<dbReference type="Pfam" id="PF03101">
    <property type="entry name" value="FAR1"/>
    <property type="match status" value="1"/>
</dbReference>
<comment type="similarity">
    <text evidence="1 6">Belongs to the FHY3/FAR1 family.</text>
</comment>
<dbReference type="GO" id="GO:0005634">
    <property type="term" value="C:nucleus"/>
    <property type="evidence" value="ECO:0007669"/>
    <property type="project" value="UniProtKB-SubCell"/>
</dbReference>
<accession>A0A2R6QX94</accession>
<evidence type="ECO:0000256" key="7">
    <source>
        <dbReference type="SAM" id="MobiDB-lite"/>
    </source>
</evidence>
<dbReference type="SMART" id="SM00575">
    <property type="entry name" value="ZnF_PMZ"/>
    <property type="match status" value="1"/>
</dbReference>
<evidence type="ECO:0000256" key="5">
    <source>
        <dbReference type="PROSITE-ProRule" id="PRU00325"/>
    </source>
</evidence>
<proteinExistence type="inferred from homology"/>
<evidence type="ECO:0000256" key="6">
    <source>
        <dbReference type="RuleBase" id="RU367018"/>
    </source>
</evidence>
<reference evidence="9 10" key="1">
    <citation type="submission" date="2017-07" db="EMBL/GenBank/DDBJ databases">
        <title>An improved, manually edited Actinidia chinensis var. chinensis (kiwifruit) genome highlights the challenges associated with draft genomes and gene prediction in plants.</title>
        <authorList>
            <person name="Pilkington S."/>
            <person name="Crowhurst R."/>
            <person name="Hilario E."/>
            <person name="Nardozza S."/>
            <person name="Fraser L."/>
            <person name="Peng Y."/>
            <person name="Gunaseelan K."/>
            <person name="Simpson R."/>
            <person name="Tahir J."/>
            <person name="Deroles S."/>
            <person name="Templeton K."/>
            <person name="Luo Z."/>
            <person name="Davy M."/>
            <person name="Cheng C."/>
            <person name="Mcneilage M."/>
            <person name="Scaglione D."/>
            <person name="Liu Y."/>
            <person name="Zhang Q."/>
            <person name="Datson P."/>
            <person name="De Silva N."/>
            <person name="Gardiner S."/>
            <person name="Bassett H."/>
            <person name="Chagne D."/>
            <person name="Mccallum J."/>
            <person name="Dzierzon H."/>
            <person name="Deng C."/>
            <person name="Wang Y.-Y."/>
            <person name="Barron N."/>
            <person name="Manako K."/>
            <person name="Bowen J."/>
            <person name="Foster T."/>
            <person name="Erridge Z."/>
            <person name="Tiffin H."/>
            <person name="Waite C."/>
            <person name="Davies K."/>
            <person name="Grierson E."/>
            <person name="Laing W."/>
            <person name="Kirk R."/>
            <person name="Chen X."/>
            <person name="Wood M."/>
            <person name="Montefiori M."/>
            <person name="Brummell D."/>
            <person name="Schwinn K."/>
            <person name="Catanach A."/>
            <person name="Fullerton C."/>
            <person name="Li D."/>
            <person name="Meiyalaghan S."/>
            <person name="Nieuwenhuizen N."/>
            <person name="Read N."/>
            <person name="Prakash R."/>
            <person name="Hunter D."/>
            <person name="Zhang H."/>
            <person name="Mckenzie M."/>
            <person name="Knabel M."/>
            <person name="Harris A."/>
            <person name="Allan A."/>
            <person name="Chen A."/>
            <person name="Janssen B."/>
            <person name="Plunkett B."/>
            <person name="Dwamena C."/>
            <person name="Voogd C."/>
            <person name="Leif D."/>
            <person name="Lafferty D."/>
            <person name="Souleyre E."/>
            <person name="Varkonyi-Gasic E."/>
            <person name="Gambi F."/>
            <person name="Hanley J."/>
            <person name="Yao J.-L."/>
            <person name="Cheung J."/>
            <person name="David K."/>
            <person name="Warren B."/>
            <person name="Marsh K."/>
            <person name="Snowden K."/>
            <person name="Lin-Wang K."/>
            <person name="Brian L."/>
            <person name="Martinez-Sanchez M."/>
            <person name="Wang M."/>
            <person name="Ileperuma N."/>
            <person name="Macnee N."/>
            <person name="Campin R."/>
            <person name="Mcatee P."/>
            <person name="Drummond R."/>
            <person name="Espley R."/>
            <person name="Ireland H."/>
            <person name="Wu R."/>
            <person name="Atkinson R."/>
            <person name="Karunairetnam S."/>
            <person name="Bulley S."/>
            <person name="Chunkath S."/>
            <person name="Hanley Z."/>
            <person name="Storey R."/>
            <person name="Thrimawithana A."/>
            <person name="Thomson S."/>
            <person name="David C."/>
            <person name="Testolin R."/>
        </authorList>
    </citation>
    <scope>NUCLEOTIDE SEQUENCE [LARGE SCALE GENOMIC DNA]</scope>
    <source>
        <strain evidence="10">cv. Red5</strain>
        <tissue evidence="9">Young leaf</tissue>
    </source>
</reference>
<dbReference type="PANTHER" id="PTHR31669:SF299">
    <property type="entry name" value="PROTEIN FAR1-RELATED SEQUENCE"/>
    <property type="match status" value="1"/>
</dbReference>
<evidence type="ECO:0000259" key="8">
    <source>
        <dbReference type="PROSITE" id="PS50966"/>
    </source>
</evidence>
<evidence type="ECO:0000313" key="10">
    <source>
        <dbReference type="Proteomes" id="UP000241394"/>
    </source>
</evidence>
<keyword evidence="3 5" id="KW-0863">Zinc-finger</keyword>
<dbReference type="InterPro" id="IPR031052">
    <property type="entry name" value="FHY3/FAR1"/>
</dbReference>
<dbReference type="STRING" id="1590841.A0A2R6QX94"/>
<keyword evidence="6" id="KW-0539">Nucleus</keyword>
<feature type="compositionally biased region" description="Polar residues" evidence="7">
    <location>
        <begin position="625"/>
        <end position="638"/>
    </location>
</feature>
<dbReference type="InterPro" id="IPR006564">
    <property type="entry name" value="Znf_PMZ"/>
</dbReference>
<dbReference type="AlphaFoldDB" id="A0A2R6QX94"/>
<protein>
    <recommendedName>
        <fullName evidence="6">Protein FAR1-RELATED SEQUENCE</fullName>
    </recommendedName>
</protein>
<keyword evidence="10" id="KW-1185">Reference proteome</keyword>
<feature type="region of interest" description="Disordered" evidence="7">
    <location>
        <begin position="625"/>
        <end position="651"/>
    </location>
</feature>
<dbReference type="PROSITE" id="PS50966">
    <property type="entry name" value="ZF_SWIM"/>
    <property type="match status" value="1"/>
</dbReference>
<dbReference type="Proteomes" id="UP000241394">
    <property type="component" value="Chromosome LG12"/>
</dbReference>
<dbReference type="Pfam" id="PF10551">
    <property type="entry name" value="MULE"/>
    <property type="match status" value="1"/>
</dbReference>
<evidence type="ECO:0000313" key="9">
    <source>
        <dbReference type="EMBL" id="PSS16368.1"/>
    </source>
</evidence>
<feature type="domain" description="SWIM-type" evidence="8">
    <location>
        <begin position="505"/>
        <end position="537"/>
    </location>
</feature>
<dbReference type="EMBL" id="NKQK01000012">
    <property type="protein sequence ID" value="PSS16368.1"/>
    <property type="molecule type" value="Genomic_DNA"/>
</dbReference>
<reference evidence="10" key="2">
    <citation type="journal article" date="2018" name="BMC Genomics">
        <title>A manually annotated Actinidia chinensis var. chinensis (kiwifruit) genome highlights the challenges associated with draft genomes and gene prediction in plants.</title>
        <authorList>
            <person name="Pilkington S.M."/>
            <person name="Crowhurst R."/>
            <person name="Hilario E."/>
            <person name="Nardozza S."/>
            <person name="Fraser L."/>
            <person name="Peng Y."/>
            <person name="Gunaseelan K."/>
            <person name="Simpson R."/>
            <person name="Tahir J."/>
            <person name="Deroles S.C."/>
            <person name="Templeton K."/>
            <person name="Luo Z."/>
            <person name="Davy M."/>
            <person name="Cheng C."/>
            <person name="McNeilage M."/>
            <person name="Scaglione D."/>
            <person name="Liu Y."/>
            <person name="Zhang Q."/>
            <person name="Datson P."/>
            <person name="De Silva N."/>
            <person name="Gardiner S.E."/>
            <person name="Bassett H."/>
            <person name="Chagne D."/>
            <person name="McCallum J."/>
            <person name="Dzierzon H."/>
            <person name="Deng C."/>
            <person name="Wang Y.Y."/>
            <person name="Barron L."/>
            <person name="Manako K."/>
            <person name="Bowen J."/>
            <person name="Foster T.M."/>
            <person name="Erridge Z.A."/>
            <person name="Tiffin H."/>
            <person name="Waite C.N."/>
            <person name="Davies K.M."/>
            <person name="Grierson E.P."/>
            <person name="Laing W.A."/>
            <person name="Kirk R."/>
            <person name="Chen X."/>
            <person name="Wood M."/>
            <person name="Montefiori M."/>
            <person name="Brummell D.A."/>
            <person name="Schwinn K.E."/>
            <person name="Catanach A."/>
            <person name="Fullerton C."/>
            <person name="Li D."/>
            <person name="Meiyalaghan S."/>
            <person name="Nieuwenhuizen N."/>
            <person name="Read N."/>
            <person name="Prakash R."/>
            <person name="Hunter D."/>
            <person name="Zhang H."/>
            <person name="McKenzie M."/>
            <person name="Knabel M."/>
            <person name="Harris A."/>
            <person name="Allan A.C."/>
            <person name="Gleave A."/>
            <person name="Chen A."/>
            <person name="Janssen B.J."/>
            <person name="Plunkett B."/>
            <person name="Ampomah-Dwamena C."/>
            <person name="Voogd C."/>
            <person name="Leif D."/>
            <person name="Lafferty D."/>
            <person name="Souleyre E.J.F."/>
            <person name="Varkonyi-Gasic E."/>
            <person name="Gambi F."/>
            <person name="Hanley J."/>
            <person name="Yao J.L."/>
            <person name="Cheung J."/>
            <person name="David K.M."/>
            <person name="Warren B."/>
            <person name="Marsh K."/>
            <person name="Snowden K.C."/>
            <person name="Lin-Wang K."/>
            <person name="Brian L."/>
            <person name="Martinez-Sanchez M."/>
            <person name="Wang M."/>
            <person name="Ileperuma N."/>
            <person name="Macnee N."/>
            <person name="Campin R."/>
            <person name="McAtee P."/>
            <person name="Drummond R.S.M."/>
            <person name="Espley R.V."/>
            <person name="Ireland H.S."/>
            <person name="Wu R."/>
            <person name="Atkinson R.G."/>
            <person name="Karunairetnam S."/>
            <person name="Bulley S."/>
            <person name="Chunkath S."/>
            <person name="Hanley Z."/>
            <person name="Storey R."/>
            <person name="Thrimawithana A.H."/>
            <person name="Thomson S."/>
            <person name="David C."/>
            <person name="Testolin R."/>
            <person name="Huang H."/>
            <person name="Hellens R.P."/>
            <person name="Schaffer R.J."/>
        </authorList>
    </citation>
    <scope>NUCLEOTIDE SEQUENCE [LARGE SCALE GENOMIC DNA]</scope>
    <source>
        <strain evidence="10">cv. Red5</strain>
    </source>
</reference>
<evidence type="ECO:0000256" key="2">
    <source>
        <dbReference type="ARBA" id="ARBA00022723"/>
    </source>
</evidence>
<keyword evidence="2 6" id="KW-0479">Metal-binding</keyword>
<dbReference type="Gramene" id="PSS16368">
    <property type="protein sequence ID" value="PSS16368"/>
    <property type="gene ID" value="CEY00_Acc26454"/>
</dbReference>
<organism evidence="9 10">
    <name type="scientific">Actinidia chinensis var. chinensis</name>
    <name type="common">Chinese soft-hair kiwi</name>
    <dbReference type="NCBI Taxonomy" id="1590841"/>
    <lineage>
        <taxon>Eukaryota</taxon>
        <taxon>Viridiplantae</taxon>
        <taxon>Streptophyta</taxon>
        <taxon>Embryophyta</taxon>
        <taxon>Tracheophyta</taxon>
        <taxon>Spermatophyta</taxon>
        <taxon>Magnoliopsida</taxon>
        <taxon>eudicotyledons</taxon>
        <taxon>Gunneridae</taxon>
        <taxon>Pentapetalae</taxon>
        <taxon>asterids</taxon>
        <taxon>Ericales</taxon>
        <taxon>Actinidiaceae</taxon>
        <taxon>Actinidia</taxon>
    </lineage>
</organism>
<dbReference type="Pfam" id="PF04434">
    <property type="entry name" value="SWIM"/>
    <property type="match status" value="1"/>
</dbReference>
<comment type="subcellular location">
    <subcellularLocation>
        <location evidence="6">Nucleus</location>
    </subcellularLocation>
</comment>
<keyword evidence="4 6" id="KW-0862">Zinc</keyword>
<dbReference type="InterPro" id="IPR004330">
    <property type="entry name" value="FAR1_DNA_bnd_dom"/>
</dbReference>
<dbReference type="InterPro" id="IPR018289">
    <property type="entry name" value="MULE_transposase_dom"/>
</dbReference>
<comment type="caution">
    <text evidence="9">The sequence shown here is derived from an EMBL/GenBank/DDBJ whole genome shotgun (WGS) entry which is preliminary data.</text>
</comment>